<keyword evidence="3" id="KW-1185">Reference proteome</keyword>
<dbReference type="EMBL" id="CAJHNH020002563">
    <property type="protein sequence ID" value="CAG5127090.1"/>
    <property type="molecule type" value="Genomic_DNA"/>
</dbReference>
<accession>A0A8S3ZHE0</accession>
<evidence type="ECO:0000313" key="2">
    <source>
        <dbReference type="EMBL" id="CAG5127090.1"/>
    </source>
</evidence>
<feature type="compositionally biased region" description="Low complexity" evidence="1">
    <location>
        <begin position="75"/>
        <end position="98"/>
    </location>
</feature>
<proteinExistence type="predicted"/>
<gene>
    <name evidence="2" type="ORF">CUNI_LOCUS12648</name>
</gene>
<dbReference type="Proteomes" id="UP000678393">
    <property type="component" value="Unassembled WGS sequence"/>
</dbReference>
<evidence type="ECO:0000256" key="1">
    <source>
        <dbReference type="SAM" id="MobiDB-lite"/>
    </source>
</evidence>
<feature type="region of interest" description="Disordered" evidence="1">
    <location>
        <begin position="75"/>
        <end position="113"/>
    </location>
</feature>
<comment type="caution">
    <text evidence="2">The sequence shown here is derived from an EMBL/GenBank/DDBJ whole genome shotgun (WGS) entry which is preliminary data.</text>
</comment>
<dbReference type="AlphaFoldDB" id="A0A8S3ZHE0"/>
<feature type="non-terminal residue" evidence="2">
    <location>
        <position position="1"/>
    </location>
</feature>
<evidence type="ECO:0000313" key="3">
    <source>
        <dbReference type="Proteomes" id="UP000678393"/>
    </source>
</evidence>
<organism evidence="2 3">
    <name type="scientific">Candidula unifasciata</name>
    <dbReference type="NCBI Taxonomy" id="100452"/>
    <lineage>
        <taxon>Eukaryota</taxon>
        <taxon>Metazoa</taxon>
        <taxon>Spiralia</taxon>
        <taxon>Lophotrochozoa</taxon>
        <taxon>Mollusca</taxon>
        <taxon>Gastropoda</taxon>
        <taxon>Heterobranchia</taxon>
        <taxon>Euthyneura</taxon>
        <taxon>Panpulmonata</taxon>
        <taxon>Eupulmonata</taxon>
        <taxon>Stylommatophora</taxon>
        <taxon>Helicina</taxon>
        <taxon>Helicoidea</taxon>
        <taxon>Geomitridae</taxon>
        <taxon>Candidula</taxon>
    </lineage>
</organism>
<reference evidence="2" key="1">
    <citation type="submission" date="2021-04" db="EMBL/GenBank/DDBJ databases">
        <authorList>
            <consortium name="Molecular Ecology Group"/>
        </authorList>
    </citation>
    <scope>NUCLEOTIDE SEQUENCE</scope>
</reference>
<dbReference type="OrthoDB" id="1916003at2759"/>
<protein>
    <submittedName>
        <fullName evidence="2">Uncharacterized protein</fullName>
    </submittedName>
</protein>
<name>A0A8S3ZHE0_9EUPU</name>
<sequence>FPEASPKDENSMLRDRMQRIQMMLAQRKEQRRNRRETIAPYSNQTSLQEITLANISSSLSASLSAASTSVCMAARATSTAAADGSDGSQHSESSSDPSNNYCKPNIEQDSLAV</sequence>